<accession>A0A7W7YE41</accession>
<dbReference type="AlphaFoldDB" id="A0A7W7YE41"/>
<reference evidence="1 2" key="1">
    <citation type="submission" date="2020-08" db="EMBL/GenBank/DDBJ databases">
        <title>Genomic Encyclopedia of Type Strains, Phase IV (KMG-IV): sequencing the most valuable type-strain genomes for metagenomic binning, comparative biology and taxonomic classification.</title>
        <authorList>
            <person name="Goeker M."/>
        </authorList>
    </citation>
    <scope>NUCLEOTIDE SEQUENCE [LARGE SCALE GENOMIC DNA]</scope>
    <source>
        <strain evidence="1 2">DSM 12252</strain>
    </source>
</reference>
<evidence type="ECO:0000313" key="2">
    <source>
        <dbReference type="Proteomes" id="UP000590740"/>
    </source>
</evidence>
<evidence type="ECO:0000313" key="1">
    <source>
        <dbReference type="EMBL" id="MBB5034501.1"/>
    </source>
</evidence>
<comment type="caution">
    <text evidence="1">The sequence shown here is derived from an EMBL/GenBank/DDBJ whole genome shotgun (WGS) entry which is preliminary data.</text>
</comment>
<proteinExistence type="predicted"/>
<keyword evidence="2" id="KW-1185">Reference proteome</keyword>
<sequence>MYPGEHSLKLDTPGLNYAAPLGLTPSDAASSVWWIWQA</sequence>
<dbReference type="EMBL" id="JACHIG010000010">
    <property type="protein sequence ID" value="MBB5034501.1"/>
    <property type="molecule type" value="Genomic_DNA"/>
</dbReference>
<dbReference type="Proteomes" id="UP000590740">
    <property type="component" value="Unassembled WGS sequence"/>
</dbReference>
<protein>
    <submittedName>
        <fullName evidence="1">Uncharacterized protein</fullName>
    </submittedName>
</protein>
<organism evidence="1 2">
    <name type="scientific">Prosthecobacter vanneervenii</name>
    <dbReference type="NCBI Taxonomy" id="48466"/>
    <lineage>
        <taxon>Bacteria</taxon>
        <taxon>Pseudomonadati</taxon>
        <taxon>Verrucomicrobiota</taxon>
        <taxon>Verrucomicrobiia</taxon>
        <taxon>Verrucomicrobiales</taxon>
        <taxon>Verrucomicrobiaceae</taxon>
        <taxon>Prosthecobacter</taxon>
    </lineage>
</organism>
<name>A0A7W7YE41_9BACT</name>
<gene>
    <name evidence="1" type="ORF">HNQ65_004106</name>
</gene>